<evidence type="ECO:0000256" key="1">
    <source>
        <dbReference type="SAM" id="MobiDB-lite"/>
    </source>
</evidence>
<keyword evidence="3" id="KW-1185">Reference proteome</keyword>
<evidence type="ECO:0000313" key="3">
    <source>
        <dbReference type="Proteomes" id="UP001501358"/>
    </source>
</evidence>
<evidence type="ECO:0000313" key="2">
    <source>
        <dbReference type="EMBL" id="GAA2478534.1"/>
    </source>
</evidence>
<reference evidence="2 3" key="1">
    <citation type="journal article" date="2019" name="Int. J. Syst. Evol. Microbiol.">
        <title>The Global Catalogue of Microorganisms (GCM) 10K type strain sequencing project: providing services to taxonomists for standard genome sequencing and annotation.</title>
        <authorList>
            <consortium name="The Broad Institute Genomics Platform"/>
            <consortium name="The Broad Institute Genome Sequencing Center for Infectious Disease"/>
            <person name="Wu L."/>
            <person name="Ma J."/>
        </authorList>
    </citation>
    <scope>NUCLEOTIDE SEQUENCE [LARGE SCALE GENOMIC DNA]</scope>
    <source>
        <strain evidence="2 3">JCM 6307</strain>
    </source>
</reference>
<dbReference type="Proteomes" id="UP001501358">
    <property type="component" value="Unassembled WGS sequence"/>
</dbReference>
<accession>A0ABN3L6V8</accession>
<evidence type="ECO:0008006" key="4">
    <source>
        <dbReference type="Google" id="ProtNLM"/>
    </source>
</evidence>
<gene>
    <name evidence="2" type="ORF">GCM10010406_13370</name>
</gene>
<protein>
    <recommendedName>
        <fullName evidence="4">Lipoprotein</fullName>
    </recommendedName>
</protein>
<dbReference type="EMBL" id="BAAATA010000005">
    <property type="protein sequence ID" value="GAA2478534.1"/>
    <property type="molecule type" value="Genomic_DNA"/>
</dbReference>
<proteinExistence type="predicted"/>
<name>A0ABN3L6V8_9ACTN</name>
<feature type="region of interest" description="Disordered" evidence="1">
    <location>
        <begin position="143"/>
        <end position="163"/>
    </location>
</feature>
<sequence length="321" mass="34889">MPEEPDVTRRAGRLARGAVSALLCLAATAGCGGEGEAGGAGEVGGVARQDGAAHEADGTASRPLTRREKSLLHDAEQTLVQQCMREAGFRLWKTPENPLPEHRDFPYAVDDADWAREHGYGSGLRRRVERLRAEDPNRRYLQGLSPQRRQAAATALHGTDPQDGPHATLPMGAQVSRSSEGCTSAAQRELYGDLDAWFTAQMVTDTLPSIRQARVLGDTAYTTAVGKWSSCMRRRGHDHADPGEARAAFAEPDGTAPSRREVRTAVDEAECAADSGLAATARRLDRHHGRQLDEQYRAELRDRTRLERAALPRARSAVRAG</sequence>
<comment type="caution">
    <text evidence="2">The sequence shown here is derived from an EMBL/GenBank/DDBJ whole genome shotgun (WGS) entry which is preliminary data.</text>
</comment>
<feature type="region of interest" description="Disordered" evidence="1">
    <location>
        <begin position="234"/>
        <end position="259"/>
    </location>
</feature>
<organism evidence="2 3">
    <name type="scientific">Streptomyces thermolineatus</name>
    <dbReference type="NCBI Taxonomy" id="44033"/>
    <lineage>
        <taxon>Bacteria</taxon>
        <taxon>Bacillati</taxon>
        <taxon>Actinomycetota</taxon>
        <taxon>Actinomycetes</taxon>
        <taxon>Kitasatosporales</taxon>
        <taxon>Streptomycetaceae</taxon>
        <taxon>Streptomyces</taxon>
    </lineage>
</organism>
<feature type="region of interest" description="Disordered" evidence="1">
    <location>
        <begin position="42"/>
        <end position="65"/>
    </location>
</feature>
<dbReference type="RefSeq" id="WP_344382169.1">
    <property type="nucleotide sequence ID" value="NZ_BAAATA010000005.1"/>
</dbReference>